<dbReference type="Pfam" id="PF00440">
    <property type="entry name" value="TetR_N"/>
    <property type="match status" value="1"/>
</dbReference>
<dbReference type="InterPro" id="IPR009057">
    <property type="entry name" value="Homeodomain-like_sf"/>
</dbReference>
<keyword evidence="4" id="KW-0804">Transcription</keyword>
<comment type="caution">
    <text evidence="7">The sequence shown here is derived from an EMBL/GenBank/DDBJ whole genome shotgun (WGS) entry which is preliminary data.</text>
</comment>
<dbReference type="InterPro" id="IPR039538">
    <property type="entry name" value="BetI_C"/>
</dbReference>
<evidence type="ECO:0000313" key="8">
    <source>
        <dbReference type="Proteomes" id="UP000247980"/>
    </source>
</evidence>
<dbReference type="OrthoDB" id="9816296at2"/>
<keyword evidence="3 5" id="KW-0238">DNA-binding</keyword>
<keyword evidence="8" id="KW-1185">Reference proteome</keyword>
<evidence type="ECO:0000313" key="7">
    <source>
        <dbReference type="EMBL" id="PYI37751.1"/>
    </source>
</evidence>
<dbReference type="SUPFAM" id="SSF48498">
    <property type="entry name" value="Tetracyclin repressor-like, C-terminal domain"/>
    <property type="match status" value="1"/>
</dbReference>
<dbReference type="GO" id="GO:0003677">
    <property type="term" value="F:DNA binding"/>
    <property type="evidence" value="ECO:0007669"/>
    <property type="project" value="UniProtKB-UniRule"/>
</dbReference>
<name>A0A2V5INT5_9MICC</name>
<dbReference type="PROSITE" id="PS50977">
    <property type="entry name" value="HTH_TETR_2"/>
    <property type="match status" value="1"/>
</dbReference>
<sequence>MPKIVDADDRRELVADAVYQVIAEHGLTQASLRNVAKAAGLALGSVRHYFDNQAELMEFAFRVNSERIHLRALESLEALEQEPLPLERGGLLEKCAAVLEELLPLDEIRRADAVVHMEFMLDARTNAGLTEAAQDDYRATGAVVGRVLLQLMESPLAQEALVPIDEAERLIGLLDGLSLRMVLQPAWAAPEQGRATLRRHLDSLLIPNAAPLYGV</sequence>
<dbReference type="RefSeq" id="WP_110485926.1">
    <property type="nucleotide sequence ID" value="NZ_QJVC01000017.1"/>
</dbReference>
<keyword evidence="2" id="KW-0805">Transcription regulation</keyword>
<reference evidence="7 8" key="1">
    <citation type="submission" date="2018-05" db="EMBL/GenBank/DDBJ databases">
        <title>Genetic diversity of glacier-inhabiting Cryobacterium bacteria in China and description of Cryobacterium mengkeensis sp. nov. and Arthrobacter glacialis sp. nov.</title>
        <authorList>
            <person name="Liu Q."/>
            <person name="Xin Y.-H."/>
        </authorList>
    </citation>
    <scope>NUCLEOTIDE SEQUENCE [LARGE SCALE GENOMIC DNA]</scope>
    <source>
        <strain evidence="7 8">B7</strain>
    </source>
</reference>
<dbReference type="Proteomes" id="UP000247980">
    <property type="component" value="Unassembled WGS sequence"/>
</dbReference>
<evidence type="ECO:0000259" key="6">
    <source>
        <dbReference type="PROSITE" id="PS50977"/>
    </source>
</evidence>
<dbReference type="InterPro" id="IPR036271">
    <property type="entry name" value="Tet_transcr_reg_TetR-rel_C_sf"/>
</dbReference>
<gene>
    <name evidence="7" type="ORF">CVS30_13910</name>
</gene>
<evidence type="ECO:0000256" key="3">
    <source>
        <dbReference type="ARBA" id="ARBA00023125"/>
    </source>
</evidence>
<feature type="domain" description="HTH tetR-type" evidence="6">
    <location>
        <begin position="8"/>
        <end position="68"/>
    </location>
</feature>
<evidence type="ECO:0000256" key="5">
    <source>
        <dbReference type="PROSITE-ProRule" id="PRU00335"/>
    </source>
</evidence>
<keyword evidence="1" id="KW-0678">Repressor</keyword>
<protein>
    <submittedName>
        <fullName evidence="7">Transcriptional regulator</fullName>
    </submittedName>
</protein>
<dbReference type="PROSITE" id="PS01081">
    <property type="entry name" value="HTH_TETR_1"/>
    <property type="match status" value="1"/>
</dbReference>
<dbReference type="EMBL" id="QJVC01000017">
    <property type="protein sequence ID" value="PYI37751.1"/>
    <property type="molecule type" value="Genomic_DNA"/>
</dbReference>
<dbReference type="SUPFAM" id="SSF46689">
    <property type="entry name" value="Homeodomain-like"/>
    <property type="match status" value="1"/>
</dbReference>
<feature type="DNA-binding region" description="H-T-H motif" evidence="5">
    <location>
        <begin position="31"/>
        <end position="50"/>
    </location>
</feature>
<evidence type="ECO:0000256" key="2">
    <source>
        <dbReference type="ARBA" id="ARBA00023015"/>
    </source>
</evidence>
<dbReference type="Gene3D" id="1.10.357.10">
    <property type="entry name" value="Tetracycline Repressor, domain 2"/>
    <property type="match status" value="1"/>
</dbReference>
<evidence type="ECO:0000256" key="4">
    <source>
        <dbReference type="ARBA" id="ARBA00023163"/>
    </source>
</evidence>
<dbReference type="InterPro" id="IPR023772">
    <property type="entry name" value="DNA-bd_HTH_TetR-type_CS"/>
</dbReference>
<accession>A0A2V5INT5</accession>
<dbReference type="AlphaFoldDB" id="A0A2V5INT5"/>
<dbReference type="Pfam" id="PF13977">
    <property type="entry name" value="TetR_C_6"/>
    <property type="match status" value="1"/>
</dbReference>
<proteinExistence type="predicted"/>
<evidence type="ECO:0000256" key="1">
    <source>
        <dbReference type="ARBA" id="ARBA00022491"/>
    </source>
</evidence>
<dbReference type="InterPro" id="IPR001647">
    <property type="entry name" value="HTH_TetR"/>
</dbReference>
<organism evidence="7 8">
    <name type="scientific">Arthrobacter psychrolactophilus</name>
    <dbReference type="NCBI Taxonomy" id="92442"/>
    <lineage>
        <taxon>Bacteria</taxon>
        <taxon>Bacillati</taxon>
        <taxon>Actinomycetota</taxon>
        <taxon>Actinomycetes</taxon>
        <taxon>Micrococcales</taxon>
        <taxon>Micrococcaceae</taxon>
        <taxon>Arthrobacter</taxon>
    </lineage>
</organism>